<dbReference type="InterPro" id="IPR036034">
    <property type="entry name" value="PDZ_sf"/>
</dbReference>
<dbReference type="EMBL" id="FR905615">
    <property type="protein sequence ID" value="CDQ80520.1"/>
    <property type="molecule type" value="Genomic_DNA"/>
</dbReference>
<dbReference type="GO" id="GO:0031697">
    <property type="term" value="F:beta-1 adrenergic receptor binding"/>
    <property type="evidence" value="ECO:0007669"/>
    <property type="project" value="TreeGrafter"/>
</dbReference>
<dbReference type="GO" id="GO:0030159">
    <property type="term" value="F:signaling receptor complex adaptor activity"/>
    <property type="evidence" value="ECO:0007669"/>
    <property type="project" value="TreeGrafter"/>
</dbReference>
<dbReference type="GO" id="GO:0005886">
    <property type="term" value="C:plasma membrane"/>
    <property type="evidence" value="ECO:0007669"/>
    <property type="project" value="GOC"/>
</dbReference>
<dbReference type="GO" id="GO:0070699">
    <property type="term" value="F:type II activin receptor binding"/>
    <property type="evidence" value="ECO:0007669"/>
    <property type="project" value="TreeGrafter"/>
</dbReference>
<name>A0A060XUC2_ONCMY</name>
<dbReference type="SMART" id="SM00228">
    <property type="entry name" value="PDZ"/>
    <property type="match status" value="1"/>
</dbReference>
<feature type="domain" description="PDZ" evidence="2">
    <location>
        <begin position="44"/>
        <end position="85"/>
    </location>
</feature>
<dbReference type="GO" id="GO:0043113">
    <property type="term" value="P:receptor clustering"/>
    <property type="evidence" value="ECO:0007669"/>
    <property type="project" value="TreeGrafter"/>
</dbReference>
<dbReference type="AlphaFoldDB" id="A0A060XUC2"/>
<evidence type="ECO:0000259" key="2">
    <source>
        <dbReference type="PROSITE" id="PS50106"/>
    </source>
</evidence>
<reference evidence="3" key="2">
    <citation type="submission" date="2014-03" db="EMBL/GenBank/DDBJ databases">
        <authorList>
            <person name="Genoscope - CEA"/>
        </authorList>
    </citation>
    <scope>NUCLEOTIDE SEQUENCE</scope>
</reference>
<dbReference type="Gene3D" id="2.30.42.10">
    <property type="match status" value="1"/>
</dbReference>
<feature type="compositionally biased region" description="Polar residues" evidence="1">
    <location>
        <begin position="119"/>
        <end position="130"/>
    </location>
</feature>
<feature type="compositionally biased region" description="Basic and acidic residues" evidence="1">
    <location>
        <begin position="178"/>
        <end position="187"/>
    </location>
</feature>
<dbReference type="PaxDb" id="8022-A0A060XUC2"/>
<feature type="region of interest" description="Disordered" evidence="1">
    <location>
        <begin position="87"/>
        <end position="363"/>
    </location>
</feature>
<feature type="compositionally biased region" description="Polar residues" evidence="1">
    <location>
        <begin position="353"/>
        <end position="363"/>
    </location>
</feature>
<organism evidence="3 4">
    <name type="scientific">Oncorhynchus mykiss</name>
    <name type="common">Rainbow trout</name>
    <name type="synonym">Salmo gairdneri</name>
    <dbReference type="NCBI Taxonomy" id="8022"/>
    <lineage>
        <taxon>Eukaryota</taxon>
        <taxon>Metazoa</taxon>
        <taxon>Chordata</taxon>
        <taxon>Craniata</taxon>
        <taxon>Vertebrata</taxon>
        <taxon>Euteleostomi</taxon>
        <taxon>Actinopterygii</taxon>
        <taxon>Neopterygii</taxon>
        <taxon>Teleostei</taxon>
        <taxon>Protacanthopterygii</taxon>
        <taxon>Salmoniformes</taxon>
        <taxon>Salmonidae</taxon>
        <taxon>Salmoninae</taxon>
        <taxon>Oncorhynchus</taxon>
    </lineage>
</organism>
<dbReference type="Proteomes" id="UP000193380">
    <property type="component" value="Unassembled WGS sequence"/>
</dbReference>
<dbReference type="Pfam" id="PF00595">
    <property type="entry name" value="PDZ"/>
    <property type="match status" value="1"/>
</dbReference>
<evidence type="ECO:0000313" key="3">
    <source>
        <dbReference type="EMBL" id="CDQ80520.1"/>
    </source>
</evidence>
<reference evidence="3" key="1">
    <citation type="journal article" date="2014" name="Nat. Commun.">
        <title>The rainbow trout genome provides novel insights into evolution after whole-genome duplication in vertebrates.</title>
        <authorList>
            <person name="Berthelot C."/>
            <person name="Brunet F."/>
            <person name="Chalopin D."/>
            <person name="Juanchich A."/>
            <person name="Bernard M."/>
            <person name="Noel B."/>
            <person name="Bento P."/>
            <person name="Da Silva C."/>
            <person name="Labadie K."/>
            <person name="Alberti A."/>
            <person name="Aury J.M."/>
            <person name="Louis A."/>
            <person name="Dehais P."/>
            <person name="Bardou P."/>
            <person name="Montfort J."/>
            <person name="Klopp C."/>
            <person name="Cabau C."/>
            <person name="Gaspin C."/>
            <person name="Thorgaard G.H."/>
            <person name="Boussaha M."/>
            <person name="Quillet E."/>
            <person name="Guyomard R."/>
            <person name="Galiana D."/>
            <person name="Bobe J."/>
            <person name="Volff J.N."/>
            <person name="Genet C."/>
            <person name="Wincker P."/>
            <person name="Jaillon O."/>
            <person name="Roest Crollius H."/>
            <person name="Guiguen Y."/>
        </authorList>
    </citation>
    <scope>NUCLEOTIDE SEQUENCE [LARGE SCALE GENOMIC DNA]</scope>
</reference>
<dbReference type="GO" id="GO:0007165">
    <property type="term" value="P:signal transduction"/>
    <property type="evidence" value="ECO:0007669"/>
    <property type="project" value="TreeGrafter"/>
</dbReference>
<dbReference type="SUPFAM" id="SSF50156">
    <property type="entry name" value="PDZ domain-like"/>
    <property type="match status" value="1"/>
</dbReference>
<accession>A0A060XUC2</accession>
<gene>
    <name evidence="3" type="ORF">GSONMT00059847001</name>
</gene>
<dbReference type="GO" id="GO:0005737">
    <property type="term" value="C:cytoplasm"/>
    <property type="evidence" value="ECO:0007669"/>
    <property type="project" value="TreeGrafter"/>
</dbReference>
<dbReference type="GO" id="GO:0030425">
    <property type="term" value="C:dendrite"/>
    <property type="evidence" value="ECO:0007669"/>
    <property type="project" value="TreeGrafter"/>
</dbReference>
<dbReference type="GO" id="GO:0005911">
    <property type="term" value="C:cell-cell junction"/>
    <property type="evidence" value="ECO:0007669"/>
    <property type="project" value="TreeGrafter"/>
</dbReference>
<protein>
    <recommendedName>
        <fullName evidence="2">PDZ domain-containing protein</fullName>
    </recommendedName>
</protein>
<proteinExistence type="predicted"/>
<dbReference type="PANTHER" id="PTHR10316">
    <property type="entry name" value="MEMBRANE ASSOCIATED GUANYLATE KINASE-RELATED"/>
    <property type="match status" value="1"/>
</dbReference>
<dbReference type="STRING" id="8022.A0A060XUC2"/>
<dbReference type="PROSITE" id="PS50106">
    <property type="entry name" value="PDZ"/>
    <property type="match status" value="1"/>
</dbReference>
<feature type="compositionally biased region" description="Polar residues" evidence="1">
    <location>
        <begin position="321"/>
        <end position="330"/>
    </location>
</feature>
<evidence type="ECO:0000256" key="1">
    <source>
        <dbReference type="SAM" id="MobiDB-lite"/>
    </source>
</evidence>
<sequence length="363" mass="38455">MHTHTHTHTHTQRGGRDTYTHYLSTVFSLSLSLSLSNCVVSPPLQVGDQIIEINGDTTRDMTHARAIELIKSGGRRVRLLLKRGTGQVPEYADSTSPWDARPSASPSLSEVALPPDTLTMPSPSSHLTPSQQPPGPDLARLPPQEVPREPAVQESRKADRSQSPRKAPTEPQNPDQTGHGRRDRDRPSGSGCSNGRAKQKEGGRSTRRGSCPKEGGPVGRDELLPGGGEPKSSSRGRSKERIAGESSSTSHGKREPTQSPTKGSKPSYTNSNGNGGSGGTQSGSSSHPDVSVGHQGEPAQEKPRPREAERGPGETRPCRPNKSTSSSSTAAGRKATVSPGPWKIPGSDKLPSTLRSGTSTVSR</sequence>
<dbReference type="GO" id="GO:0046332">
    <property type="term" value="F:SMAD binding"/>
    <property type="evidence" value="ECO:0007669"/>
    <property type="project" value="TreeGrafter"/>
</dbReference>
<dbReference type="PANTHER" id="PTHR10316:SF27">
    <property type="entry name" value="MEMBRANE-ASSOCIATED GUANYLATE KINASE, WW AND PDZ DOMAIN-CONTAINING PROTEIN 2"/>
    <property type="match status" value="1"/>
</dbReference>
<evidence type="ECO:0000313" key="4">
    <source>
        <dbReference type="Proteomes" id="UP000193380"/>
    </source>
</evidence>
<feature type="compositionally biased region" description="Basic and acidic residues" evidence="1">
    <location>
        <begin position="299"/>
        <end position="317"/>
    </location>
</feature>
<feature type="compositionally biased region" description="Polar residues" evidence="1">
    <location>
        <begin position="257"/>
        <end position="268"/>
    </location>
</feature>
<dbReference type="InterPro" id="IPR001478">
    <property type="entry name" value="PDZ"/>
</dbReference>